<feature type="binding site" evidence="11">
    <location>
        <position position="84"/>
    </location>
    <ligand>
        <name>substrate</name>
    </ligand>
</feature>
<dbReference type="GO" id="GO:0004765">
    <property type="term" value="F:shikimate kinase activity"/>
    <property type="evidence" value="ECO:0007669"/>
    <property type="project" value="UniProtKB-UniRule"/>
</dbReference>
<comment type="similarity">
    <text evidence="2 11">Belongs to the shikimate kinase family.</text>
</comment>
<keyword evidence="6 11" id="KW-0547">Nucleotide-binding</keyword>
<evidence type="ECO:0000256" key="10">
    <source>
        <dbReference type="ARBA" id="ARBA00048567"/>
    </source>
</evidence>
<feature type="binding site" evidence="11">
    <location>
        <position position="40"/>
    </location>
    <ligand>
        <name>substrate</name>
    </ligand>
</feature>
<dbReference type="STRING" id="995038.SAMN05216274_105137"/>
<dbReference type="UniPathway" id="UPA00053">
    <property type="reaction ID" value="UER00088"/>
</dbReference>
<dbReference type="InterPro" id="IPR027417">
    <property type="entry name" value="P-loop_NTPase"/>
</dbReference>
<organism evidence="13 15">
    <name type="scientific">Cryobacterium levicorallinum</name>
    <dbReference type="NCBI Taxonomy" id="995038"/>
    <lineage>
        <taxon>Bacteria</taxon>
        <taxon>Bacillati</taxon>
        <taxon>Actinomycetota</taxon>
        <taxon>Actinomycetes</taxon>
        <taxon>Micrococcales</taxon>
        <taxon>Microbacteriaceae</taxon>
        <taxon>Cryobacterium</taxon>
    </lineage>
</organism>
<dbReference type="SUPFAM" id="SSF52540">
    <property type="entry name" value="P-loop containing nucleoside triphosphate hydrolases"/>
    <property type="match status" value="1"/>
</dbReference>
<evidence type="ECO:0000256" key="4">
    <source>
        <dbReference type="ARBA" id="ARBA00022605"/>
    </source>
</evidence>
<comment type="subcellular location">
    <subcellularLocation>
        <location evidence="11">Cytoplasm</location>
    </subcellularLocation>
</comment>
<evidence type="ECO:0000256" key="7">
    <source>
        <dbReference type="ARBA" id="ARBA00022777"/>
    </source>
</evidence>
<dbReference type="PRINTS" id="PR01100">
    <property type="entry name" value="SHIKIMTKNASE"/>
</dbReference>
<comment type="cofactor">
    <cofactor evidence="11">
        <name>Mg(2+)</name>
        <dbReference type="ChEBI" id="CHEBI:18420"/>
    </cofactor>
    <text evidence="11">Binds 1 Mg(2+) ion per subunit.</text>
</comment>
<dbReference type="InterPro" id="IPR000623">
    <property type="entry name" value="Shikimate_kinase/TSH1"/>
</dbReference>
<keyword evidence="9 11" id="KW-0057">Aromatic amino acid biosynthesis</keyword>
<feature type="binding site" evidence="11">
    <location>
        <position position="120"/>
    </location>
    <ligand>
        <name>ATP</name>
        <dbReference type="ChEBI" id="CHEBI:30616"/>
    </ligand>
</feature>
<dbReference type="HAMAP" id="MF_00109">
    <property type="entry name" value="Shikimate_kinase"/>
    <property type="match status" value="1"/>
</dbReference>
<feature type="binding site" evidence="11">
    <location>
        <position position="63"/>
    </location>
    <ligand>
        <name>substrate</name>
    </ligand>
</feature>
<dbReference type="InterPro" id="IPR023000">
    <property type="entry name" value="Shikimate_kinase_CS"/>
</dbReference>
<dbReference type="AlphaFoldDB" id="A0A1I3A376"/>
<dbReference type="GO" id="GO:0000287">
    <property type="term" value="F:magnesium ion binding"/>
    <property type="evidence" value="ECO:0007669"/>
    <property type="project" value="UniProtKB-UniRule"/>
</dbReference>
<evidence type="ECO:0000256" key="2">
    <source>
        <dbReference type="ARBA" id="ARBA00006997"/>
    </source>
</evidence>
<dbReference type="GO" id="GO:0005524">
    <property type="term" value="F:ATP binding"/>
    <property type="evidence" value="ECO:0007669"/>
    <property type="project" value="UniProtKB-UniRule"/>
</dbReference>
<evidence type="ECO:0000256" key="1">
    <source>
        <dbReference type="ARBA" id="ARBA00004842"/>
    </source>
</evidence>
<evidence type="ECO:0000256" key="6">
    <source>
        <dbReference type="ARBA" id="ARBA00022741"/>
    </source>
</evidence>
<evidence type="ECO:0000256" key="11">
    <source>
        <dbReference type="HAMAP-Rule" id="MF_00109"/>
    </source>
</evidence>
<reference evidence="13 15" key="2">
    <citation type="submission" date="2019-03" db="EMBL/GenBank/DDBJ databases">
        <title>Genomics of glacier-inhabiting Cryobacterium strains.</title>
        <authorList>
            <person name="Liu Q."/>
            <person name="Xin Y.-H."/>
        </authorList>
    </citation>
    <scope>NUCLEOTIDE SEQUENCE [LARGE SCALE GENOMIC DNA]</scope>
    <source>
        <strain evidence="13 15">Hh34</strain>
    </source>
</reference>
<evidence type="ECO:0000313" key="12">
    <source>
        <dbReference type="EMBL" id="SFH44199.1"/>
    </source>
</evidence>
<proteinExistence type="inferred from homology"/>
<comment type="subunit">
    <text evidence="11">Monomer.</text>
</comment>
<dbReference type="Proteomes" id="UP000199681">
    <property type="component" value="Unassembled WGS sequence"/>
</dbReference>
<dbReference type="Proteomes" id="UP000297963">
    <property type="component" value="Unassembled WGS sequence"/>
</dbReference>
<dbReference type="PANTHER" id="PTHR21087:SF16">
    <property type="entry name" value="SHIKIMATE KINASE 1, CHLOROPLASTIC"/>
    <property type="match status" value="1"/>
</dbReference>
<keyword evidence="14" id="KW-1185">Reference proteome</keyword>
<dbReference type="GO" id="GO:0008652">
    <property type="term" value="P:amino acid biosynthetic process"/>
    <property type="evidence" value="ECO:0007669"/>
    <property type="project" value="UniProtKB-KW"/>
</dbReference>
<dbReference type="PANTHER" id="PTHR21087">
    <property type="entry name" value="SHIKIMATE KINASE"/>
    <property type="match status" value="1"/>
</dbReference>
<dbReference type="RefSeq" id="WP_092449102.1">
    <property type="nucleotide sequence ID" value="NZ_BKAC01000004.1"/>
</dbReference>
<accession>A0A1I3A376</accession>
<reference evidence="12 14" key="1">
    <citation type="submission" date="2016-10" db="EMBL/GenBank/DDBJ databases">
        <authorList>
            <person name="Varghese N."/>
            <person name="Submissions S."/>
        </authorList>
    </citation>
    <scope>NUCLEOTIDE SEQUENCE [LARGE SCALE GENOMIC DNA]</scope>
    <source>
        <strain evidence="12 14">GMCC 1.11211</strain>
    </source>
</reference>
<evidence type="ECO:0000256" key="5">
    <source>
        <dbReference type="ARBA" id="ARBA00022679"/>
    </source>
</evidence>
<protein>
    <recommendedName>
        <fullName evidence="3 11">Shikimate kinase</fullName>
        <shortName evidence="11">SK</shortName>
        <ecNumber evidence="3 11">2.7.1.71</ecNumber>
    </recommendedName>
</protein>
<feature type="binding site" evidence="11">
    <location>
        <position position="22"/>
    </location>
    <ligand>
        <name>Mg(2+)</name>
        <dbReference type="ChEBI" id="CHEBI:18420"/>
    </ligand>
</feature>
<keyword evidence="11" id="KW-0963">Cytoplasm</keyword>
<keyword evidence="11" id="KW-0460">Magnesium</keyword>
<feature type="binding site" evidence="11">
    <location>
        <position position="154"/>
    </location>
    <ligand>
        <name>ATP</name>
        <dbReference type="ChEBI" id="CHEBI:30616"/>
    </ligand>
</feature>
<keyword evidence="11" id="KW-0479">Metal-binding</keyword>
<dbReference type="EMBL" id="SOFE01000023">
    <property type="protein sequence ID" value="TFB82697.1"/>
    <property type="molecule type" value="Genomic_DNA"/>
</dbReference>
<keyword evidence="4 11" id="KW-0028">Amino-acid biosynthesis</keyword>
<gene>
    <name evidence="11" type="primary">aroK</name>
    <name evidence="13" type="ORF">E3O11_12505</name>
    <name evidence="12" type="ORF">SAMN05216274_105137</name>
</gene>
<evidence type="ECO:0000313" key="14">
    <source>
        <dbReference type="Proteomes" id="UP000199681"/>
    </source>
</evidence>
<keyword evidence="5 11" id="KW-0808">Transferase</keyword>
<keyword evidence="8 11" id="KW-0067">ATP-binding</keyword>
<evidence type="ECO:0000313" key="13">
    <source>
        <dbReference type="EMBL" id="TFB82697.1"/>
    </source>
</evidence>
<evidence type="ECO:0000313" key="15">
    <source>
        <dbReference type="Proteomes" id="UP000297963"/>
    </source>
</evidence>
<comment type="pathway">
    <text evidence="1 11">Metabolic intermediate biosynthesis; chorismate biosynthesis; chorismate from D-erythrose 4-phosphate and phosphoenolpyruvate: step 5/7.</text>
</comment>
<dbReference type="GO" id="GO:0005829">
    <property type="term" value="C:cytosol"/>
    <property type="evidence" value="ECO:0007669"/>
    <property type="project" value="TreeGrafter"/>
</dbReference>
<dbReference type="EMBL" id="FOPW01000005">
    <property type="protein sequence ID" value="SFH44199.1"/>
    <property type="molecule type" value="Genomic_DNA"/>
</dbReference>
<sequence>MLTLRNALLPIVFIGPMAAGKTRIGRRVARDLNLPFIDTDKRVVESYGPIPEIFAREGEEYFRIVEREAVDWALGEPAVISLGGGAVLHSETQADLESATVVYLSVTTAAVEARLGGSKRPLLADGIGDWERIYNQRRPIYEALATIRLDTSNRPITGIADEIVNWVQERNDD</sequence>
<dbReference type="GO" id="GO:0009423">
    <property type="term" value="P:chorismate biosynthetic process"/>
    <property type="evidence" value="ECO:0007669"/>
    <property type="project" value="UniProtKB-UniRule"/>
</dbReference>
<name>A0A1I3A376_9MICO</name>
<dbReference type="GO" id="GO:0009073">
    <property type="term" value="P:aromatic amino acid family biosynthetic process"/>
    <property type="evidence" value="ECO:0007669"/>
    <property type="project" value="UniProtKB-KW"/>
</dbReference>
<dbReference type="Gene3D" id="3.40.50.300">
    <property type="entry name" value="P-loop containing nucleotide triphosphate hydrolases"/>
    <property type="match status" value="1"/>
</dbReference>
<comment type="function">
    <text evidence="11">Catalyzes the specific phosphorylation of the 3-hydroxyl group of shikimic acid using ATP as a cosubstrate.</text>
</comment>
<dbReference type="Pfam" id="PF01202">
    <property type="entry name" value="SKI"/>
    <property type="match status" value="1"/>
</dbReference>
<dbReference type="EC" id="2.7.1.71" evidence="3 11"/>
<evidence type="ECO:0000256" key="8">
    <source>
        <dbReference type="ARBA" id="ARBA00022840"/>
    </source>
</evidence>
<feature type="binding site" evidence="11">
    <location>
        <begin position="18"/>
        <end position="23"/>
    </location>
    <ligand>
        <name>ATP</name>
        <dbReference type="ChEBI" id="CHEBI:30616"/>
    </ligand>
</feature>
<feature type="binding site" evidence="11">
    <location>
        <position position="137"/>
    </location>
    <ligand>
        <name>substrate</name>
    </ligand>
</feature>
<comment type="caution">
    <text evidence="13">The sequence shown here is derived from an EMBL/GenBank/DDBJ whole genome shotgun (WGS) entry which is preliminary data.</text>
</comment>
<evidence type="ECO:0000256" key="9">
    <source>
        <dbReference type="ARBA" id="ARBA00023141"/>
    </source>
</evidence>
<evidence type="ECO:0000256" key="3">
    <source>
        <dbReference type="ARBA" id="ARBA00012154"/>
    </source>
</evidence>
<dbReference type="PROSITE" id="PS01128">
    <property type="entry name" value="SHIKIMATE_KINASE"/>
    <property type="match status" value="1"/>
</dbReference>
<dbReference type="InterPro" id="IPR031322">
    <property type="entry name" value="Shikimate/glucono_kinase"/>
</dbReference>
<comment type="catalytic activity">
    <reaction evidence="10 11">
        <text>shikimate + ATP = 3-phosphoshikimate + ADP + H(+)</text>
        <dbReference type="Rhea" id="RHEA:13121"/>
        <dbReference type="ChEBI" id="CHEBI:15378"/>
        <dbReference type="ChEBI" id="CHEBI:30616"/>
        <dbReference type="ChEBI" id="CHEBI:36208"/>
        <dbReference type="ChEBI" id="CHEBI:145989"/>
        <dbReference type="ChEBI" id="CHEBI:456216"/>
        <dbReference type="EC" id="2.7.1.71"/>
    </reaction>
</comment>
<keyword evidence="7 11" id="KW-0418">Kinase</keyword>
<dbReference type="CDD" id="cd00464">
    <property type="entry name" value="SK"/>
    <property type="match status" value="1"/>
</dbReference>